<feature type="compositionally biased region" description="Gly residues" evidence="7">
    <location>
        <begin position="199"/>
        <end position="209"/>
    </location>
</feature>
<evidence type="ECO:0000313" key="10">
    <source>
        <dbReference type="EMBL" id="OCB03456.1"/>
    </source>
</evidence>
<keyword evidence="8" id="KW-0472">Membrane</keyword>
<comment type="cofactor">
    <cofactor evidence="6">
        <name>Zn(2+)</name>
        <dbReference type="ChEBI" id="CHEBI:29105"/>
    </cofactor>
    <text evidence="6">Binds 1 zinc ion per subunit.</text>
</comment>
<dbReference type="GO" id="GO:0006508">
    <property type="term" value="P:proteolysis"/>
    <property type="evidence" value="ECO:0007669"/>
    <property type="project" value="UniProtKB-KW"/>
</dbReference>
<evidence type="ECO:0000256" key="6">
    <source>
        <dbReference type="RuleBase" id="RU003983"/>
    </source>
</evidence>
<keyword evidence="1 6" id="KW-0645">Protease</keyword>
<feature type="domain" description="Peptidase M48" evidence="9">
    <location>
        <begin position="48"/>
        <end position="175"/>
    </location>
</feature>
<dbReference type="GO" id="GO:0046872">
    <property type="term" value="F:metal ion binding"/>
    <property type="evidence" value="ECO:0007669"/>
    <property type="project" value="UniProtKB-KW"/>
</dbReference>
<dbReference type="Gene3D" id="3.30.2010.10">
    <property type="entry name" value="Metalloproteases ('zincins'), catalytic domain"/>
    <property type="match status" value="1"/>
</dbReference>
<evidence type="ECO:0000256" key="4">
    <source>
        <dbReference type="ARBA" id="ARBA00022833"/>
    </source>
</evidence>
<dbReference type="Pfam" id="PF01435">
    <property type="entry name" value="Peptidase_M48"/>
    <property type="match status" value="1"/>
</dbReference>
<protein>
    <recommendedName>
        <fullName evidence="9">Peptidase M48 domain-containing protein</fullName>
    </recommendedName>
</protein>
<reference evidence="10 11" key="1">
    <citation type="submission" date="2016-07" db="EMBL/GenBank/DDBJ databases">
        <title>Draft genome of a psychrotolerant acidophile Acidithiobacillus ferrivorans strain YL15.</title>
        <authorList>
            <person name="Peng T."/>
            <person name="Ma L."/>
            <person name="Nan M."/>
            <person name="An N."/>
            <person name="Wang M."/>
            <person name="Qiu G."/>
            <person name="Zeng W."/>
        </authorList>
    </citation>
    <scope>NUCLEOTIDE SEQUENCE [LARGE SCALE GENOMIC DNA]</scope>
    <source>
        <strain evidence="10 11">YL15</strain>
    </source>
</reference>
<dbReference type="Proteomes" id="UP000093129">
    <property type="component" value="Unassembled WGS sequence"/>
</dbReference>
<sequence length="209" mass="22867">MKQNMRNTPCRAQLLQAWLDTTASIADQLNIRVPSVTMAPAWFMGPNAGMTLPNGRVLVNPKALKLPDDARRYVMAHEIGHVTRWHGKAAFLAFAALVLLYAVNPALCGLIGWTYIFAVLVPHGLGDRAEFQADATAAEVMGSPHAVIRAQREVIRVMGAGVTPQRERRWKRLRALAQAQTEREQTEHEQRSIAPGQGTEAGGDGVNGE</sequence>
<name>A0A1B9C0E8_9PROT</name>
<feature type="transmembrane region" description="Helical" evidence="8">
    <location>
        <begin position="91"/>
        <end position="116"/>
    </location>
</feature>
<evidence type="ECO:0000256" key="3">
    <source>
        <dbReference type="ARBA" id="ARBA00022801"/>
    </source>
</evidence>
<keyword evidence="2" id="KW-0479">Metal-binding</keyword>
<evidence type="ECO:0000256" key="2">
    <source>
        <dbReference type="ARBA" id="ARBA00022723"/>
    </source>
</evidence>
<proteinExistence type="inferred from homology"/>
<dbReference type="GO" id="GO:0004222">
    <property type="term" value="F:metalloendopeptidase activity"/>
    <property type="evidence" value="ECO:0007669"/>
    <property type="project" value="InterPro"/>
</dbReference>
<keyword evidence="8" id="KW-1133">Transmembrane helix</keyword>
<keyword evidence="5 6" id="KW-0482">Metalloprotease</keyword>
<dbReference type="RefSeq" id="WP_065412836.1">
    <property type="nucleotide sequence ID" value="NZ_MASQ01000065.1"/>
</dbReference>
<evidence type="ECO:0000313" key="11">
    <source>
        <dbReference type="Proteomes" id="UP000093129"/>
    </source>
</evidence>
<dbReference type="EMBL" id="MASQ01000065">
    <property type="protein sequence ID" value="OCB03456.1"/>
    <property type="molecule type" value="Genomic_DNA"/>
</dbReference>
<dbReference type="AlphaFoldDB" id="A0A1B9C0E8"/>
<evidence type="ECO:0000256" key="8">
    <source>
        <dbReference type="SAM" id="Phobius"/>
    </source>
</evidence>
<comment type="similarity">
    <text evidence="6">Belongs to the peptidase M48 family.</text>
</comment>
<comment type="caution">
    <text evidence="10">The sequence shown here is derived from an EMBL/GenBank/DDBJ whole genome shotgun (WGS) entry which is preliminary data.</text>
</comment>
<gene>
    <name evidence="10" type="ORF">BBC27_07795</name>
</gene>
<keyword evidence="3 6" id="KW-0378">Hydrolase</keyword>
<evidence type="ECO:0000256" key="1">
    <source>
        <dbReference type="ARBA" id="ARBA00022670"/>
    </source>
</evidence>
<feature type="region of interest" description="Disordered" evidence="7">
    <location>
        <begin position="176"/>
        <end position="209"/>
    </location>
</feature>
<accession>A0A1B9C0E8</accession>
<keyword evidence="8" id="KW-0812">Transmembrane</keyword>
<organism evidence="10 11">
    <name type="scientific">Acidithiobacillus ferrivorans</name>
    <dbReference type="NCBI Taxonomy" id="160808"/>
    <lineage>
        <taxon>Bacteria</taxon>
        <taxon>Pseudomonadati</taxon>
        <taxon>Pseudomonadota</taxon>
        <taxon>Acidithiobacillia</taxon>
        <taxon>Acidithiobacillales</taxon>
        <taxon>Acidithiobacillaceae</taxon>
        <taxon>Acidithiobacillus</taxon>
    </lineage>
</organism>
<evidence type="ECO:0000259" key="9">
    <source>
        <dbReference type="Pfam" id="PF01435"/>
    </source>
</evidence>
<dbReference type="InterPro" id="IPR001915">
    <property type="entry name" value="Peptidase_M48"/>
</dbReference>
<keyword evidence="4 6" id="KW-0862">Zinc</keyword>
<feature type="compositionally biased region" description="Basic and acidic residues" evidence="7">
    <location>
        <begin position="181"/>
        <end position="191"/>
    </location>
</feature>
<evidence type="ECO:0000256" key="5">
    <source>
        <dbReference type="ARBA" id="ARBA00023049"/>
    </source>
</evidence>
<evidence type="ECO:0000256" key="7">
    <source>
        <dbReference type="SAM" id="MobiDB-lite"/>
    </source>
</evidence>